<dbReference type="AlphaFoldDB" id="A0A183CXT0"/>
<accession>A0A183CXT0</accession>
<dbReference type="WBParaSite" id="GPUH_0000127101-mRNA-1">
    <property type="protein sequence ID" value="GPUH_0000127101-mRNA-1"/>
    <property type="gene ID" value="GPUH_0000127101"/>
</dbReference>
<evidence type="ECO:0000313" key="1">
    <source>
        <dbReference type="EMBL" id="VDK29719.1"/>
    </source>
</evidence>
<keyword evidence="2" id="KW-1185">Reference proteome</keyword>
<reference evidence="1 2" key="2">
    <citation type="submission" date="2018-11" db="EMBL/GenBank/DDBJ databases">
        <authorList>
            <consortium name="Pathogen Informatics"/>
        </authorList>
    </citation>
    <scope>NUCLEOTIDE SEQUENCE [LARGE SCALE GENOMIC DNA]</scope>
</reference>
<dbReference type="Proteomes" id="UP000271098">
    <property type="component" value="Unassembled WGS sequence"/>
</dbReference>
<name>A0A183CXT0_9BILA</name>
<sequence>MEEFQKLPEEFQKEILNRHCSGWALNDHHLANVPTRSMHRTIALTWGGATPNPWENDTNTATFQGMNSAEAFGSAEDANIRIE</sequence>
<evidence type="ECO:0000313" key="2">
    <source>
        <dbReference type="Proteomes" id="UP000271098"/>
    </source>
</evidence>
<protein>
    <submittedName>
        <fullName evidence="3">SCP domain-containing protein</fullName>
    </submittedName>
</protein>
<reference evidence="3" key="1">
    <citation type="submission" date="2016-06" db="UniProtKB">
        <authorList>
            <consortium name="WormBaseParasite"/>
        </authorList>
    </citation>
    <scope>IDENTIFICATION</scope>
</reference>
<organism evidence="3">
    <name type="scientific">Gongylonema pulchrum</name>
    <dbReference type="NCBI Taxonomy" id="637853"/>
    <lineage>
        <taxon>Eukaryota</taxon>
        <taxon>Metazoa</taxon>
        <taxon>Ecdysozoa</taxon>
        <taxon>Nematoda</taxon>
        <taxon>Chromadorea</taxon>
        <taxon>Rhabditida</taxon>
        <taxon>Spirurina</taxon>
        <taxon>Spiruromorpha</taxon>
        <taxon>Spiruroidea</taxon>
        <taxon>Gongylonematidae</taxon>
        <taxon>Gongylonema</taxon>
    </lineage>
</organism>
<dbReference type="OrthoDB" id="5787168at2759"/>
<proteinExistence type="predicted"/>
<gene>
    <name evidence="1" type="ORF">GPUH_LOCUS1270</name>
</gene>
<dbReference type="EMBL" id="UYRT01001481">
    <property type="protein sequence ID" value="VDK29719.1"/>
    <property type="molecule type" value="Genomic_DNA"/>
</dbReference>
<evidence type="ECO:0000313" key="3">
    <source>
        <dbReference type="WBParaSite" id="GPUH_0000127101-mRNA-1"/>
    </source>
</evidence>